<comment type="caution">
    <text evidence="3">The sequence shown here is derived from an EMBL/GenBank/DDBJ whole genome shotgun (WGS) entry which is preliminary data.</text>
</comment>
<dbReference type="PANTHER" id="PTHR47786:SF2">
    <property type="entry name" value="GLYCOSYL HYDROLASE FAMILY 13 CATALYTIC DOMAIN-CONTAINING PROTEIN"/>
    <property type="match status" value="1"/>
</dbReference>
<dbReference type="InterPro" id="IPR006047">
    <property type="entry name" value="GH13_cat_dom"/>
</dbReference>
<protein>
    <submittedName>
        <fullName evidence="3">Alpha-1,4-glucan:maltose-1-phosphate maltosyltransferase</fullName>
    </submittedName>
</protein>
<dbReference type="PANTHER" id="PTHR47786">
    <property type="entry name" value="ALPHA-1,4-GLUCAN:MALTOSE-1-PHOSPHATE MALTOSYLTRANSFERASE"/>
    <property type="match status" value="1"/>
</dbReference>
<dbReference type="InterPro" id="IPR017853">
    <property type="entry name" value="GH"/>
</dbReference>
<accession>A0ABQ6IFM6</accession>
<evidence type="ECO:0000256" key="1">
    <source>
        <dbReference type="SAM" id="MobiDB-lite"/>
    </source>
</evidence>
<dbReference type="Pfam" id="PF11896">
    <property type="entry name" value="GlgE_dom_N_S"/>
    <property type="match status" value="1"/>
</dbReference>
<reference evidence="4" key="1">
    <citation type="journal article" date="2019" name="Int. J. Syst. Evol. Microbiol.">
        <title>The Global Catalogue of Microorganisms (GCM) 10K type strain sequencing project: providing services to taxonomists for standard genome sequencing and annotation.</title>
        <authorList>
            <consortium name="The Broad Institute Genomics Platform"/>
            <consortium name="The Broad Institute Genome Sequencing Center for Infectious Disease"/>
            <person name="Wu L."/>
            <person name="Ma J."/>
        </authorList>
    </citation>
    <scope>NUCLEOTIDE SEQUENCE [LARGE SCALE GENOMIC DNA]</scope>
    <source>
        <strain evidence="4">NBRC 112299</strain>
    </source>
</reference>
<dbReference type="SUPFAM" id="SSF51445">
    <property type="entry name" value="(Trans)glycosidases"/>
    <property type="match status" value="1"/>
</dbReference>
<dbReference type="Gene3D" id="1.20.58.80">
    <property type="entry name" value="Phosphotransferase system, lactose/cellobiose-type IIA subunit"/>
    <property type="match status" value="1"/>
</dbReference>
<dbReference type="Proteomes" id="UP001157125">
    <property type="component" value="Unassembled WGS sequence"/>
</dbReference>
<gene>
    <name evidence="3" type="primary">glgE</name>
    <name evidence="3" type="ORF">GCM10025876_29020</name>
</gene>
<feature type="compositionally biased region" description="Basic and acidic residues" evidence="1">
    <location>
        <begin position="623"/>
        <end position="641"/>
    </location>
</feature>
<dbReference type="Gene3D" id="2.60.40.10">
    <property type="entry name" value="Immunoglobulins"/>
    <property type="match status" value="1"/>
</dbReference>
<evidence type="ECO:0000313" key="4">
    <source>
        <dbReference type="Proteomes" id="UP001157125"/>
    </source>
</evidence>
<evidence type="ECO:0000259" key="2">
    <source>
        <dbReference type="SMART" id="SM00642"/>
    </source>
</evidence>
<dbReference type="InterPro" id="IPR021828">
    <property type="entry name" value="GlgE_dom_N/S"/>
</dbReference>
<dbReference type="CDD" id="cd11344">
    <property type="entry name" value="AmyAc_GlgE_like"/>
    <property type="match status" value="1"/>
</dbReference>
<dbReference type="Gene3D" id="3.20.20.80">
    <property type="entry name" value="Glycosidases"/>
    <property type="match status" value="1"/>
</dbReference>
<name>A0ABQ6IFM6_9MICO</name>
<organism evidence="3 4">
    <name type="scientific">Demequina litorisediminis</name>
    <dbReference type="NCBI Taxonomy" id="1849022"/>
    <lineage>
        <taxon>Bacteria</taxon>
        <taxon>Bacillati</taxon>
        <taxon>Actinomycetota</taxon>
        <taxon>Actinomycetes</taxon>
        <taxon>Micrococcales</taxon>
        <taxon>Demequinaceae</taxon>
        <taxon>Demequina</taxon>
    </lineage>
</organism>
<feature type="region of interest" description="Disordered" evidence="1">
    <location>
        <begin position="572"/>
        <end position="641"/>
    </location>
</feature>
<sequence length="641" mass="72348">MGVEPTLEEGRWPVRAVVGEAVPISATIFREGHDAEGATIVVTRPDGKRDIRPMPVKEWGISLYEGVYIPHLEGMHTFRVEGWSDPYGTWAHAAEVKVAAGVDVQLMLDEGVLVLTRALTEVRRKAARKDLIAAAIASLQDKSLSPGLRLAPSLADDVRAEPTERPLRDWVSPSREYPLLVQREKALVSAWYEIFPRSEGARFNSRTGEWRSGTFATAAKRLPAIAEMGFDVVYLTPIHPIGVTHRKGRNNSLTAEPGDPGSPYAIGSDEGGHDAIHPELGTMRQFRNFVKAAADNGLEVALDVALQCSPDHPWVTEHPEWFTQRLDGTIAYAENPPKKYQDIYPLNFDNDPEGIYHAIRDMLQVWIDAGVTLFRVDNPHTKPLTFWERLLADVARTHPEVIFLAEAFTRPAMMHTLAKIGFHQSYSYFTWRPTAEEMGEYLEEVSGDAAFYMRPNFWPTTHDILTPDMQAGGAPLYRARAVLAGTGAPSYGIYTGYELVENVPRPGVEEQIDNEKYEFKQRDWTAADKYGVRDVITRVNAARKRHVALRRLRGLTLHESLQPAHPLLLAPCARRPVPHRQGRHGHRGRQFRTRRHPRRDHPARHGGHRPHERRTPGGRRRPDRRDLHVGPRVLREGSTRQ</sequence>
<feature type="domain" description="Glycosyl hydrolase family 13 catalytic" evidence="2">
    <location>
        <begin position="193"/>
        <end position="543"/>
    </location>
</feature>
<keyword evidence="4" id="KW-1185">Reference proteome</keyword>
<feature type="region of interest" description="Disordered" evidence="1">
    <location>
        <begin position="247"/>
        <end position="277"/>
    </location>
</feature>
<dbReference type="EMBL" id="BSUN01000001">
    <property type="protein sequence ID" value="GMA36698.1"/>
    <property type="molecule type" value="Genomic_DNA"/>
</dbReference>
<feature type="compositionally biased region" description="Basic residues" evidence="1">
    <location>
        <begin position="576"/>
        <end position="622"/>
    </location>
</feature>
<dbReference type="Pfam" id="PF00128">
    <property type="entry name" value="Alpha-amylase"/>
    <property type="match status" value="1"/>
</dbReference>
<dbReference type="SMART" id="SM00642">
    <property type="entry name" value="Aamy"/>
    <property type="match status" value="1"/>
</dbReference>
<dbReference type="InterPro" id="IPR013783">
    <property type="entry name" value="Ig-like_fold"/>
</dbReference>
<proteinExistence type="predicted"/>
<evidence type="ECO:0000313" key="3">
    <source>
        <dbReference type="EMBL" id="GMA36698.1"/>
    </source>
</evidence>